<gene>
    <name evidence="8" type="ORF">GO816_08825</name>
</gene>
<comment type="caution">
    <text evidence="8">The sequence shown here is derived from an EMBL/GenBank/DDBJ whole genome shotgun (WGS) entry which is preliminary data.</text>
</comment>
<feature type="region of interest" description="Disordered" evidence="5">
    <location>
        <begin position="34"/>
        <end position="67"/>
    </location>
</feature>
<dbReference type="PANTHER" id="PTHR30329">
    <property type="entry name" value="STATOR ELEMENT OF FLAGELLAR MOTOR COMPLEX"/>
    <property type="match status" value="1"/>
</dbReference>
<evidence type="ECO:0000256" key="2">
    <source>
        <dbReference type="ARBA" id="ARBA00023136"/>
    </source>
</evidence>
<dbReference type="EMBL" id="WQLA01000003">
    <property type="protein sequence ID" value="MVN91222.1"/>
    <property type="molecule type" value="Genomic_DNA"/>
</dbReference>
<dbReference type="PROSITE" id="PS51123">
    <property type="entry name" value="OMPA_2"/>
    <property type="match status" value="1"/>
</dbReference>
<dbReference type="OrthoDB" id="9782229at2"/>
<proteinExistence type="predicted"/>
<evidence type="ECO:0000256" key="5">
    <source>
        <dbReference type="SAM" id="MobiDB-lite"/>
    </source>
</evidence>
<name>A0A6I4I842_9SPHI</name>
<feature type="compositionally biased region" description="Pro residues" evidence="5">
    <location>
        <begin position="34"/>
        <end position="65"/>
    </location>
</feature>
<evidence type="ECO:0000256" key="1">
    <source>
        <dbReference type="ARBA" id="ARBA00004442"/>
    </source>
</evidence>
<dbReference type="PRINTS" id="PR01021">
    <property type="entry name" value="OMPADOMAIN"/>
</dbReference>
<dbReference type="PANTHER" id="PTHR30329:SF21">
    <property type="entry name" value="LIPOPROTEIN YIAD-RELATED"/>
    <property type="match status" value="1"/>
</dbReference>
<feature type="chain" id="PRO_5026023933" evidence="6">
    <location>
        <begin position="22"/>
        <end position="175"/>
    </location>
</feature>
<evidence type="ECO:0000256" key="6">
    <source>
        <dbReference type="SAM" id="SignalP"/>
    </source>
</evidence>
<keyword evidence="2 4" id="KW-0472">Membrane</keyword>
<keyword evidence="9" id="KW-1185">Reference proteome</keyword>
<evidence type="ECO:0000313" key="8">
    <source>
        <dbReference type="EMBL" id="MVN91222.1"/>
    </source>
</evidence>
<accession>A0A6I4I842</accession>
<dbReference type="Gene3D" id="3.30.1330.60">
    <property type="entry name" value="OmpA-like domain"/>
    <property type="match status" value="1"/>
</dbReference>
<dbReference type="RefSeq" id="WP_157541353.1">
    <property type="nucleotide sequence ID" value="NZ_WQLA01000003.1"/>
</dbReference>
<dbReference type="AlphaFoldDB" id="A0A6I4I842"/>
<dbReference type="InterPro" id="IPR006664">
    <property type="entry name" value="OMP_bac"/>
</dbReference>
<dbReference type="InterPro" id="IPR006665">
    <property type="entry name" value="OmpA-like"/>
</dbReference>
<comment type="subcellular location">
    <subcellularLocation>
        <location evidence="1">Cell outer membrane</location>
    </subcellularLocation>
</comment>
<organism evidence="8 9">
    <name type="scientific">Mucilaginibacter aquatilis</name>
    <dbReference type="NCBI Taxonomy" id="1517760"/>
    <lineage>
        <taxon>Bacteria</taxon>
        <taxon>Pseudomonadati</taxon>
        <taxon>Bacteroidota</taxon>
        <taxon>Sphingobacteriia</taxon>
        <taxon>Sphingobacteriales</taxon>
        <taxon>Sphingobacteriaceae</taxon>
        <taxon>Mucilaginibacter</taxon>
    </lineage>
</organism>
<feature type="compositionally biased region" description="Basic and acidic residues" evidence="5">
    <location>
        <begin position="161"/>
        <end position="175"/>
    </location>
</feature>
<reference evidence="8 9" key="1">
    <citation type="submission" date="2019-12" db="EMBL/GenBank/DDBJ databases">
        <title>Mucilaginibacter sp. HME9299 genome sequencing and assembly.</title>
        <authorList>
            <person name="Kang H."/>
            <person name="Kim H."/>
            <person name="Joh K."/>
        </authorList>
    </citation>
    <scope>NUCLEOTIDE SEQUENCE [LARGE SCALE GENOMIC DNA]</scope>
    <source>
        <strain evidence="8 9">HME9299</strain>
    </source>
</reference>
<feature type="signal peptide" evidence="6">
    <location>
        <begin position="1"/>
        <end position="21"/>
    </location>
</feature>
<dbReference type="CDD" id="cd07185">
    <property type="entry name" value="OmpA_C-like"/>
    <property type="match status" value="1"/>
</dbReference>
<evidence type="ECO:0000256" key="3">
    <source>
        <dbReference type="ARBA" id="ARBA00023237"/>
    </source>
</evidence>
<dbReference type="InterPro" id="IPR050330">
    <property type="entry name" value="Bact_OuterMem_StrucFunc"/>
</dbReference>
<dbReference type="PROSITE" id="PS51257">
    <property type="entry name" value="PROKAR_LIPOPROTEIN"/>
    <property type="match status" value="1"/>
</dbReference>
<dbReference type="SUPFAM" id="SSF103088">
    <property type="entry name" value="OmpA-like"/>
    <property type="match status" value="1"/>
</dbReference>
<dbReference type="GO" id="GO:0009279">
    <property type="term" value="C:cell outer membrane"/>
    <property type="evidence" value="ECO:0007669"/>
    <property type="project" value="UniProtKB-SubCell"/>
</dbReference>
<evidence type="ECO:0000259" key="7">
    <source>
        <dbReference type="PROSITE" id="PS51123"/>
    </source>
</evidence>
<feature type="domain" description="OmpA-like" evidence="7">
    <location>
        <begin position="61"/>
        <end position="175"/>
    </location>
</feature>
<dbReference type="Proteomes" id="UP000434850">
    <property type="component" value="Unassembled WGS sequence"/>
</dbReference>
<evidence type="ECO:0000313" key="9">
    <source>
        <dbReference type="Proteomes" id="UP000434850"/>
    </source>
</evidence>
<evidence type="ECO:0000256" key="4">
    <source>
        <dbReference type="PROSITE-ProRule" id="PRU00473"/>
    </source>
</evidence>
<protein>
    <submittedName>
        <fullName evidence="8">OmpA family protein</fullName>
    </submittedName>
</protein>
<dbReference type="Pfam" id="PF00691">
    <property type="entry name" value="OmpA"/>
    <property type="match status" value="1"/>
</dbReference>
<keyword evidence="6" id="KW-0732">Signal</keyword>
<keyword evidence="3" id="KW-0998">Cell outer membrane</keyword>
<feature type="region of interest" description="Disordered" evidence="5">
    <location>
        <begin position="146"/>
        <end position="175"/>
    </location>
</feature>
<dbReference type="InterPro" id="IPR036737">
    <property type="entry name" value="OmpA-like_sf"/>
</dbReference>
<sequence length="175" mass="18626">MNISKISFLITAFAVSLTFQACKTKKVVTKPAAPAPVAQPAPPKQEKPVPPPAAPPQEAPAPPKPNYNFSNIQFEFNSAVLKTGSYELLDKVAAEIKKDASKTFMINGHSSAEGSAAHNQSLSEDRANSVKQYLVNAGVNGAALSVKGWGESKPLNNNGTEEARATNRRVEVKVN</sequence>